<dbReference type="SUPFAM" id="SSF53474">
    <property type="entry name" value="alpha/beta-Hydrolases"/>
    <property type="match status" value="1"/>
</dbReference>
<reference evidence="5 6" key="1">
    <citation type="submission" date="2015-10" db="EMBL/GenBank/DDBJ databases">
        <title>Full genome of DAOMC 229536 Phialocephala scopiformis, a fungal endophyte of spruce producing the potent anti-insectan compound rugulosin.</title>
        <authorList>
            <consortium name="DOE Joint Genome Institute"/>
            <person name="Walker A.K."/>
            <person name="Frasz S.L."/>
            <person name="Seifert K.A."/>
            <person name="Miller J.D."/>
            <person name="Mondo S.J."/>
            <person name="Labutti K."/>
            <person name="Lipzen A."/>
            <person name="Dockter R."/>
            <person name="Kennedy M."/>
            <person name="Grigoriev I.V."/>
            <person name="Spatafora J.W."/>
        </authorList>
    </citation>
    <scope>NUCLEOTIDE SEQUENCE [LARGE SCALE GENOMIC DNA]</scope>
    <source>
        <strain evidence="5 6">CBS 120377</strain>
    </source>
</reference>
<evidence type="ECO:0000313" key="5">
    <source>
        <dbReference type="EMBL" id="KUJ18614.1"/>
    </source>
</evidence>
<dbReference type="InParanoid" id="A0A194XEP3"/>
<dbReference type="Proteomes" id="UP000070700">
    <property type="component" value="Unassembled WGS sequence"/>
</dbReference>
<dbReference type="PANTHER" id="PTHR11559">
    <property type="entry name" value="CARBOXYLESTERASE"/>
    <property type="match status" value="1"/>
</dbReference>
<dbReference type="Gene3D" id="3.40.50.1820">
    <property type="entry name" value="alpha/beta hydrolase"/>
    <property type="match status" value="1"/>
</dbReference>
<feature type="signal peptide" evidence="3">
    <location>
        <begin position="1"/>
        <end position="17"/>
    </location>
</feature>
<dbReference type="AlphaFoldDB" id="A0A194XEP3"/>
<dbReference type="InterPro" id="IPR019819">
    <property type="entry name" value="Carboxylesterase_B_CS"/>
</dbReference>
<accession>A0A194XEP3</accession>
<dbReference type="GeneID" id="28827242"/>
<dbReference type="PROSITE" id="PS00941">
    <property type="entry name" value="CARBOXYLESTERASE_B_2"/>
    <property type="match status" value="1"/>
</dbReference>
<dbReference type="InterPro" id="IPR050309">
    <property type="entry name" value="Type-B_Carboxylest/Lipase"/>
</dbReference>
<feature type="chain" id="PRO_5008443889" description="Carboxylic ester hydrolase" evidence="3">
    <location>
        <begin position="18"/>
        <end position="541"/>
    </location>
</feature>
<dbReference type="PROSITE" id="PS00122">
    <property type="entry name" value="CARBOXYLESTERASE_B_1"/>
    <property type="match status" value="1"/>
</dbReference>
<evidence type="ECO:0000256" key="3">
    <source>
        <dbReference type="RuleBase" id="RU361235"/>
    </source>
</evidence>
<dbReference type="Pfam" id="PF00135">
    <property type="entry name" value="COesterase"/>
    <property type="match status" value="1"/>
</dbReference>
<evidence type="ECO:0000313" key="6">
    <source>
        <dbReference type="Proteomes" id="UP000070700"/>
    </source>
</evidence>
<dbReference type="GO" id="GO:0016787">
    <property type="term" value="F:hydrolase activity"/>
    <property type="evidence" value="ECO:0007669"/>
    <property type="project" value="UniProtKB-KW"/>
</dbReference>
<dbReference type="InterPro" id="IPR029058">
    <property type="entry name" value="AB_hydrolase_fold"/>
</dbReference>
<dbReference type="InterPro" id="IPR002018">
    <property type="entry name" value="CarbesteraseB"/>
</dbReference>
<dbReference type="EMBL" id="KQ947412">
    <property type="protein sequence ID" value="KUJ18614.1"/>
    <property type="molecule type" value="Genomic_DNA"/>
</dbReference>
<evidence type="ECO:0000256" key="2">
    <source>
        <dbReference type="ARBA" id="ARBA00022801"/>
    </source>
</evidence>
<evidence type="ECO:0000256" key="1">
    <source>
        <dbReference type="ARBA" id="ARBA00005964"/>
    </source>
</evidence>
<dbReference type="KEGG" id="psco:LY89DRAFT_706339"/>
<sequence>MAKVFITWALFASLGLATTQVDLGYSIYQGVKNSTTGLTTFLGVRYAAPPIGSLRWQAPQSPAVNRTVMSASSFGPICPNSPLSLGPFGSVGAIASTEDCLFLNVYAPSNAKNLPVLVYIHGGGYGAGNGQQDLSSIINGNGNSFIGVAIQYRLGAFGFLSSAEVKRKGVLNAGILDQHFSLEWVQKYIACFGGDPNRVTISGESAGAGSVMLHDIAYGGTLGTSLFINSITASPYTPEQYEYSDPVPTALYDKFAIAAGCPTGPTSFECLVAQNSTTLQEASFNGFTPMTDGTYIQQRPSQALLQKKVNGLKQLSGNNANEGNLFVISGITTESDLVAYVNETFFMLTSTEQNTLLNYYSFIADPQEAAYEIYGDATLVCPSYWLAEAYSAKDSLKGYKYQYSVPVALHGTDTAAYFGPPTVNQGPDFVKAFQTIWGNFVTKNDPSISNSIANGAASPSPHAPNPASHWPPYSRAAPEFINLNETGGTLANVTSPFGTIVLEYIEPGLKNNITLLNAYTFENDRGVRCDYWRSISANVPE</sequence>
<evidence type="ECO:0000259" key="4">
    <source>
        <dbReference type="Pfam" id="PF00135"/>
    </source>
</evidence>
<keyword evidence="2 3" id="KW-0378">Hydrolase</keyword>
<keyword evidence="3" id="KW-0732">Signal</keyword>
<dbReference type="EC" id="3.1.1.-" evidence="3"/>
<name>A0A194XEP3_MOLSC</name>
<dbReference type="InterPro" id="IPR019826">
    <property type="entry name" value="Carboxylesterase_B_AS"/>
</dbReference>
<gene>
    <name evidence="5" type="ORF">LY89DRAFT_706339</name>
</gene>
<keyword evidence="6" id="KW-1185">Reference proteome</keyword>
<dbReference type="RefSeq" id="XP_018072969.1">
    <property type="nucleotide sequence ID" value="XM_018217516.1"/>
</dbReference>
<proteinExistence type="inferred from homology"/>
<feature type="domain" description="Carboxylesterase type B" evidence="4">
    <location>
        <begin position="31"/>
        <end position="487"/>
    </location>
</feature>
<organism evidence="5 6">
    <name type="scientific">Mollisia scopiformis</name>
    <name type="common">Conifer needle endophyte fungus</name>
    <name type="synonym">Phialocephala scopiformis</name>
    <dbReference type="NCBI Taxonomy" id="149040"/>
    <lineage>
        <taxon>Eukaryota</taxon>
        <taxon>Fungi</taxon>
        <taxon>Dikarya</taxon>
        <taxon>Ascomycota</taxon>
        <taxon>Pezizomycotina</taxon>
        <taxon>Leotiomycetes</taxon>
        <taxon>Helotiales</taxon>
        <taxon>Mollisiaceae</taxon>
        <taxon>Mollisia</taxon>
    </lineage>
</organism>
<comment type="similarity">
    <text evidence="1 3">Belongs to the type-B carboxylesterase/lipase family.</text>
</comment>
<protein>
    <recommendedName>
        <fullName evidence="3">Carboxylic ester hydrolase</fullName>
        <ecNumber evidence="3">3.1.1.-</ecNumber>
    </recommendedName>
</protein>
<dbReference type="OrthoDB" id="408631at2759"/>